<dbReference type="AlphaFoldDB" id="A0A2P6FAM3"/>
<dbReference type="STRING" id="2138.SMSRO_v1c02510"/>
<name>A0A2P6FAM3_9MOLU</name>
<reference evidence="1 2" key="1">
    <citation type="journal article" date="2015" name="MBio">
        <title>Genome sequence of the Drosophila melanogaster male-killing Spiroplasma strain MSRO endosymbiont.</title>
        <authorList>
            <person name="Paredes J.C."/>
            <person name="Herren J.K."/>
            <person name="Schupfer F."/>
            <person name="Marin R."/>
            <person name="Claverol S."/>
            <person name="Kuo C.H."/>
            <person name="Lemaitre B."/>
            <person name="Beven L."/>
        </authorList>
    </citation>
    <scope>NUCLEOTIDE SEQUENCE [LARGE SCALE GENOMIC DNA]</scope>
    <source>
        <strain evidence="1 2">MSRO</strain>
    </source>
</reference>
<dbReference type="Proteomes" id="UP000031565">
    <property type="component" value="Unassembled WGS sequence"/>
</dbReference>
<sequence length="106" mass="11986">MTKRIRKYNGILYIMTQNINDFMGNANIKTQTQGIINNCLYQFVHHLAASDLQYYDNLIATSGRLNQYQKDTIATAPTGTCLFSIGANNRMLLNVEASEIEQEAFS</sequence>
<dbReference type="InterPro" id="IPR027417">
    <property type="entry name" value="P-loop_NTPase"/>
</dbReference>
<evidence type="ECO:0000313" key="2">
    <source>
        <dbReference type="Proteomes" id="UP000031565"/>
    </source>
</evidence>
<accession>A0A2P6FAM3</accession>
<protein>
    <submittedName>
        <fullName evidence="1">AAA-like domain</fullName>
    </submittedName>
</protein>
<proteinExistence type="predicted"/>
<dbReference type="RefSeq" id="WP_133165043.1">
    <property type="nucleotide sequence ID" value="NZ_CM020866.1"/>
</dbReference>
<comment type="caution">
    <text evidence="1">The sequence shown here is derived from an EMBL/GenBank/DDBJ whole genome shotgun (WGS) entry which is preliminary data.</text>
</comment>
<dbReference type="Gene3D" id="3.40.50.300">
    <property type="entry name" value="P-loop containing nucleotide triphosphate hydrolases"/>
    <property type="match status" value="1"/>
</dbReference>
<evidence type="ECO:0000313" key="1">
    <source>
        <dbReference type="EMBL" id="PQM30499.1"/>
    </source>
</evidence>
<dbReference type="OrthoDB" id="9804380at2"/>
<gene>
    <name evidence="1" type="ORF">SMSRO_SF002640</name>
</gene>
<keyword evidence="2" id="KW-1185">Reference proteome</keyword>
<dbReference type="EMBL" id="JTLV02000001">
    <property type="protein sequence ID" value="PQM30499.1"/>
    <property type="molecule type" value="Genomic_DNA"/>
</dbReference>
<organism evidence="1 2">
    <name type="scientific">Spiroplasma poulsonii</name>
    <dbReference type="NCBI Taxonomy" id="2138"/>
    <lineage>
        <taxon>Bacteria</taxon>
        <taxon>Bacillati</taxon>
        <taxon>Mycoplasmatota</taxon>
        <taxon>Mollicutes</taxon>
        <taxon>Entomoplasmatales</taxon>
        <taxon>Spiroplasmataceae</taxon>
        <taxon>Spiroplasma</taxon>
    </lineage>
</organism>